<dbReference type="Gene3D" id="2.30.30.100">
    <property type="match status" value="1"/>
</dbReference>
<dbReference type="GO" id="GO:0003723">
    <property type="term" value="F:RNA binding"/>
    <property type="evidence" value="ECO:0007669"/>
    <property type="project" value="InterPro"/>
</dbReference>
<dbReference type="Proteomes" id="UP000233220">
    <property type="component" value="Unplaced"/>
</dbReference>
<reference evidence="2" key="2">
    <citation type="submission" date="2025-09" db="UniProtKB">
        <authorList>
            <consortium name="Ensembl"/>
        </authorList>
    </citation>
    <scope>IDENTIFICATION</scope>
</reference>
<dbReference type="GeneTree" id="ENSGT00390000013951"/>
<dbReference type="PANTHER" id="PTHR13110">
    <property type="entry name" value="U6 SNRNA-ASSOCIATED SM-LIKE PROTEIN LSM3"/>
    <property type="match status" value="1"/>
</dbReference>
<dbReference type="InterPro" id="IPR010920">
    <property type="entry name" value="LSM_dom_sf"/>
</dbReference>
<keyword evidence="3" id="KW-1185">Reference proteome</keyword>
<evidence type="ECO:0000256" key="1">
    <source>
        <dbReference type="SAM" id="MobiDB-lite"/>
    </source>
</evidence>
<dbReference type="SUPFAM" id="SSF50182">
    <property type="entry name" value="Sm-like ribonucleoproteins"/>
    <property type="match status" value="1"/>
</dbReference>
<dbReference type="STRING" id="39432.ENSSBOP00000016443"/>
<dbReference type="InterPro" id="IPR040002">
    <property type="entry name" value="Sm-like_LSM3"/>
</dbReference>
<dbReference type="Ensembl" id="ENSSBOT00000033249.1">
    <property type="protein sequence ID" value="ENSSBOP00000016443.1"/>
    <property type="gene ID" value="ENSSBOG00000024913.1"/>
</dbReference>
<dbReference type="AlphaFoldDB" id="A0A2K6T9X2"/>
<feature type="region of interest" description="Disordered" evidence="1">
    <location>
        <begin position="1"/>
        <end position="22"/>
    </location>
</feature>
<proteinExistence type="predicted"/>
<evidence type="ECO:0000313" key="2">
    <source>
        <dbReference type="Ensembl" id="ENSSBOP00000016443.1"/>
    </source>
</evidence>
<evidence type="ECO:0000313" key="3">
    <source>
        <dbReference type="Proteomes" id="UP000233220"/>
    </source>
</evidence>
<accession>A0A2K6T9X2</accession>
<sequence>MADDIEQQQTTNAGEEPMDLTRRSLHERIYDQHLNMILGDVEETVTAIEINEETYREIYKSTERNIPMLLVWRDGVILVAPPLRVG</sequence>
<protein>
    <recommendedName>
        <fullName evidence="4">U6 snRNA-associated Sm-like protein LSm3</fullName>
    </recommendedName>
</protein>
<dbReference type="OMA" id="PMLLVWR"/>
<name>A0A2K6T9X2_SAIBB</name>
<evidence type="ECO:0008006" key="4">
    <source>
        <dbReference type="Google" id="ProtNLM"/>
    </source>
</evidence>
<organism evidence="2 3">
    <name type="scientific">Saimiri boliviensis boliviensis</name>
    <name type="common">Bolivian squirrel monkey</name>
    <dbReference type="NCBI Taxonomy" id="39432"/>
    <lineage>
        <taxon>Eukaryota</taxon>
        <taxon>Metazoa</taxon>
        <taxon>Chordata</taxon>
        <taxon>Craniata</taxon>
        <taxon>Vertebrata</taxon>
        <taxon>Euteleostomi</taxon>
        <taxon>Mammalia</taxon>
        <taxon>Eutheria</taxon>
        <taxon>Euarchontoglires</taxon>
        <taxon>Primates</taxon>
        <taxon>Haplorrhini</taxon>
        <taxon>Platyrrhini</taxon>
        <taxon>Cebidae</taxon>
        <taxon>Saimiriinae</taxon>
        <taxon>Saimiri</taxon>
    </lineage>
</organism>
<reference evidence="2" key="1">
    <citation type="submission" date="2025-08" db="UniProtKB">
        <authorList>
            <consortium name="Ensembl"/>
        </authorList>
    </citation>
    <scope>IDENTIFICATION</scope>
</reference>